<organism evidence="2 3">
    <name type="scientific">Marasmius oreades</name>
    <name type="common">fairy-ring Marasmius</name>
    <dbReference type="NCBI Taxonomy" id="181124"/>
    <lineage>
        <taxon>Eukaryota</taxon>
        <taxon>Fungi</taxon>
        <taxon>Dikarya</taxon>
        <taxon>Basidiomycota</taxon>
        <taxon>Agaricomycotina</taxon>
        <taxon>Agaricomycetes</taxon>
        <taxon>Agaricomycetidae</taxon>
        <taxon>Agaricales</taxon>
        <taxon>Marasmiineae</taxon>
        <taxon>Marasmiaceae</taxon>
        <taxon>Marasmius</taxon>
    </lineage>
</organism>
<dbReference type="Proteomes" id="UP001049176">
    <property type="component" value="Chromosome 5"/>
</dbReference>
<keyword evidence="1" id="KW-0472">Membrane</keyword>
<dbReference type="KEGG" id="more:E1B28_008191"/>
<dbReference type="EMBL" id="CM032185">
    <property type="protein sequence ID" value="KAG7091786.1"/>
    <property type="molecule type" value="Genomic_DNA"/>
</dbReference>
<protein>
    <submittedName>
        <fullName evidence="2">Uncharacterized protein</fullName>
    </submittedName>
</protein>
<sequence>MACCDLNQRLIHEFASIGIMRVHTFISAIFLSILAFVSAKSTPHLEDRAAAAGSDSQAAITPPVSSTPCDGMVQRRMRPLRFFRPRNHP</sequence>
<reference evidence="2" key="1">
    <citation type="journal article" date="2021" name="Genome Biol. Evol.">
        <title>The assembled and annotated genome of the fairy-ring fungus Marasmius oreades.</title>
        <authorList>
            <person name="Hiltunen M."/>
            <person name="Ament-Velasquez S.L."/>
            <person name="Johannesson H."/>
        </authorList>
    </citation>
    <scope>NUCLEOTIDE SEQUENCE</scope>
    <source>
        <strain evidence="2">03SP1</strain>
    </source>
</reference>
<evidence type="ECO:0000313" key="2">
    <source>
        <dbReference type="EMBL" id="KAG7091786.1"/>
    </source>
</evidence>
<evidence type="ECO:0000313" key="3">
    <source>
        <dbReference type="Proteomes" id="UP001049176"/>
    </source>
</evidence>
<comment type="caution">
    <text evidence="2">The sequence shown here is derived from an EMBL/GenBank/DDBJ whole genome shotgun (WGS) entry which is preliminary data.</text>
</comment>
<keyword evidence="1" id="KW-0812">Transmembrane</keyword>
<keyword evidence="1" id="KW-1133">Transmembrane helix</keyword>
<dbReference type="GeneID" id="66077267"/>
<keyword evidence="3" id="KW-1185">Reference proteome</keyword>
<feature type="transmembrane region" description="Helical" evidence="1">
    <location>
        <begin position="20"/>
        <end position="39"/>
    </location>
</feature>
<dbReference type="RefSeq" id="XP_043008256.1">
    <property type="nucleotide sequence ID" value="XM_043152973.1"/>
</dbReference>
<proteinExistence type="predicted"/>
<dbReference type="AlphaFoldDB" id="A0A9P7UT23"/>
<name>A0A9P7UT23_9AGAR</name>
<accession>A0A9P7UT23</accession>
<evidence type="ECO:0000256" key="1">
    <source>
        <dbReference type="SAM" id="Phobius"/>
    </source>
</evidence>
<gene>
    <name evidence="2" type="ORF">E1B28_008191</name>
</gene>